<sequence length="127" mass="14531">MHRFYVMRGPQGQIETVKVGGQAFVAVWPDMISALRYKARHPELMSFWTVPLDRRLYEEKFLDASGGRARFFLMSGANPGQEIERGRALDVSEIEAELYPELSRHALQKWRHAARSASGLRANEARV</sequence>
<dbReference type="Proteomes" id="UP000031518">
    <property type="component" value="Unassembled WGS sequence"/>
</dbReference>
<dbReference type="RefSeq" id="WP_041977659.1">
    <property type="nucleotide sequence ID" value="NZ_CBXV010000008.1"/>
</dbReference>
<reference evidence="1 2" key="1">
    <citation type="submission" date="2013-12" db="EMBL/GenBank/DDBJ databases">
        <authorList>
            <person name="Stott M."/>
        </authorList>
    </citation>
    <scope>NUCLEOTIDE SEQUENCE [LARGE SCALE GENOMIC DNA]</scope>
    <source>
        <strain evidence="1 2">K22</strain>
    </source>
</reference>
<proteinExistence type="predicted"/>
<evidence type="ECO:0000313" key="1">
    <source>
        <dbReference type="EMBL" id="CDM66416.1"/>
    </source>
</evidence>
<evidence type="ECO:0000313" key="2">
    <source>
        <dbReference type="Proteomes" id="UP000031518"/>
    </source>
</evidence>
<protein>
    <submittedName>
        <fullName evidence="1">Uncharacterized protein</fullName>
    </submittedName>
</protein>
<dbReference type="STRING" id="454194.PYK22_02446"/>
<organism evidence="1 2">
    <name type="scientific">Pyrinomonas methylaliphatogenes</name>
    <dbReference type="NCBI Taxonomy" id="454194"/>
    <lineage>
        <taxon>Bacteria</taxon>
        <taxon>Pseudomonadati</taxon>
        <taxon>Acidobacteriota</taxon>
        <taxon>Blastocatellia</taxon>
        <taxon>Blastocatellales</taxon>
        <taxon>Pyrinomonadaceae</taxon>
        <taxon>Pyrinomonas</taxon>
    </lineage>
</organism>
<name>A0A0B6WZ75_9BACT</name>
<gene>
    <name evidence="1" type="ORF">PYK22_02446</name>
</gene>
<accession>A0A0B6WZ75</accession>
<keyword evidence="2" id="KW-1185">Reference proteome</keyword>
<reference evidence="1 2" key="2">
    <citation type="submission" date="2015-01" db="EMBL/GenBank/DDBJ databases">
        <title>Complete genome sequence of Pyrinomonas methylaliphatogenes type strain K22T.</title>
        <authorList>
            <person name="Lee K.C.Y."/>
            <person name="Power J.F."/>
            <person name="Dunfield P.F."/>
            <person name="Morgan X.C."/>
            <person name="Huttenhower C."/>
            <person name="Stott M.B."/>
        </authorList>
    </citation>
    <scope>NUCLEOTIDE SEQUENCE [LARGE SCALE GENOMIC DNA]</scope>
    <source>
        <strain evidence="1 2">K22</strain>
    </source>
</reference>
<dbReference type="EMBL" id="CBXV010000008">
    <property type="protein sequence ID" value="CDM66416.1"/>
    <property type="molecule type" value="Genomic_DNA"/>
</dbReference>
<dbReference type="AlphaFoldDB" id="A0A0B6WZ75"/>